<dbReference type="Pfam" id="PF02373">
    <property type="entry name" value="JmjC"/>
    <property type="match status" value="1"/>
</dbReference>
<proteinExistence type="predicted"/>
<dbReference type="OrthoDB" id="1678912at2759"/>
<keyword evidence="4" id="KW-1185">Reference proteome</keyword>
<sequence length="1023" mass="112155">MSTHNSLISELDSLIIKLRDFSLRFSALRCTVRNEAPQTKPQTRSQQLNPAAELLVTVLGGIDSLSDQLQTIALQVEDAHAQAQNLMLPSNKQVMENATNSLQMDTRSETSCERQIDTQLGISEQEAMSDSQSSETSSSQPTQTFDDPQPVESEDVTMTGSDLAAADSPPNSPKEGGDDINVRRAITPSPANRSARADLNTSREGSLFARSHSVVTESSAASMTVDTSPAGSVATHITWPESADEDEAMLDVDGTGDSVQKRQPDLGGLKGIADSGSGQDLATGDIPSSPGAPSPVTDDRTGQPTQSPRVSERAISSESQNPTAHTEAELHGDRLASPPVNGDIRRNEDSRADDFTQEMDSAMDMLAAAGEQGHSPGTGDEQRIGDQQTESSSTGACEQDTTMSGVETTDDDQSRDCPAGGLNATPAETNIIQPPQGPAANETTSMADSVVDIEANSAPRTLQGHPTNDEADSPGSRQSPAAEDTDIQGNADQRDTGPQSRLPTLSPADMKRLISKIQELEAQGCGQHVAVPRVDVDLEDVRKSIDTGEWRCTTMEYKAGRKGEGYVPIHAGTPKDQPLLDWPAFSAEFKRPTTDEAKAIFEDTVQNPPEGKIPYYIGHADILSEQALDPGPLITGNSDLKDIHTNYHHIGGHRSGNRIHCEDFTYLDETDEGSVWRGLRSFNEVYIGTGYKLWLVIAKGDIAKFDAFVRKTWQCKECIGGISHQCLFLAPSSLEKEGIDFHIYVVGRGEAVWTLPGQQHSIINVGHCAARSMNFLYPGESIDFKKLAHCLDCDQHPLSIKYGIPLVSTEPDRKRKQHQAHSDFPLKKTRTNTALRRELVKIEQGLAGIPYRRIDIDRQHPSTAEVKVYKRVAAVRSTMAIQQFITLVKDWKNEEATVHINKAQDKLNQSVESVKFFERKTNLSKFGLRLTQIKLAREADMAKGPIDKQLKPGFIDQLATSHDMTRDRLKDHIQEGRQWDSICESRDGLLPFIFLDSKNPFGIKKQDWTDLLYEKPVRSRKDL</sequence>
<feature type="compositionally biased region" description="Low complexity" evidence="1">
    <location>
        <begin position="129"/>
        <end position="144"/>
    </location>
</feature>
<comment type="caution">
    <text evidence="3">The sequence shown here is derived from an EMBL/GenBank/DDBJ whole genome shotgun (WGS) entry which is preliminary data.</text>
</comment>
<feature type="compositionally biased region" description="Polar residues" evidence="1">
    <location>
        <begin position="385"/>
        <end position="407"/>
    </location>
</feature>
<dbReference type="EMBL" id="JAAOAN010000324">
    <property type="protein sequence ID" value="KAF5710686.1"/>
    <property type="molecule type" value="Genomic_DNA"/>
</dbReference>
<dbReference type="SMART" id="SM00558">
    <property type="entry name" value="JmjC"/>
    <property type="match status" value="1"/>
</dbReference>
<feature type="compositionally biased region" description="Basic and acidic residues" evidence="1">
    <location>
        <begin position="343"/>
        <end position="354"/>
    </location>
</feature>
<feature type="region of interest" description="Disordered" evidence="1">
    <location>
        <begin position="240"/>
        <end position="507"/>
    </location>
</feature>
<name>A0A8H5YFL5_9HYPO</name>
<dbReference type="AlphaFoldDB" id="A0A8H5YFL5"/>
<gene>
    <name evidence="3" type="ORF">FMUND_9394</name>
</gene>
<evidence type="ECO:0000313" key="4">
    <source>
        <dbReference type="Proteomes" id="UP000544331"/>
    </source>
</evidence>
<evidence type="ECO:0000313" key="3">
    <source>
        <dbReference type="EMBL" id="KAF5710686.1"/>
    </source>
</evidence>
<protein>
    <recommendedName>
        <fullName evidence="2">JmjC domain-containing protein</fullName>
    </recommendedName>
</protein>
<dbReference type="Gene3D" id="2.60.120.650">
    <property type="entry name" value="Cupin"/>
    <property type="match status" value="1"/>
</dbReference>
<feature type="compositionally biased region" description="Polar residues" evidence="1">
    <location>
        <begin position="302"/>
        <end position="324"/>
    </location>
</feature>
<feature type="region of interest" description="Disordered" evidence="1">
    <location>
        <begin position="123"/>
        <end position="210"/>
    </location>
</feature>
<dbReference type="Proteomes" id="UP000544331">
    <property type="component" value="Unassembled WGS sequence"/>
</dbReference>
<organism evidence="3 4">
    <name type="scientific">Fusarium mundagurra</name>
    <dbReference type="NCBI Taxonomy" id="1567541"/>
    <lineage>
        <taxon>Eukaryota</taxon>
        <taxon>Fungi</taxon>
        <taxon>Dikarya</taxon>
        <taxon>Ascomycota</taxon>
        <taxon>Pezizomycotina</taxon>
        <taxon>Sordariomycetes</taxon>
        <taxon>Hypocreomycetidae</taxon>
        <taxon>Hypocreales</taxon>
        <taxon>Nectriaceae</taxon>
        <taxon>Fusarium</taxon>
        <taxon>Fusarium fujikuroi species complex</taxon>
    </lineage>
</organism>
<feature type="compositionally biased region" description="Polar residues" evidence="1">
    <location>
        <begin position="487"/>
        <end position="503"/>
    </location>
</feature>
<dbReference type="InterPro" id="IPR003347">
    <property type="entry name" value="JmjC_dom"/>
</dbReference>
<evidence type="ECO:0000259" key="2">
    <source>
        <dbReference type="SMART" id="SM00558"/>
    </source>
</evidence>
<evidence type="ECO:0000256" key="1">
    <source>
        <dbReference type="SAM" id="MobiDB-lite"/>
    </source>
</evidence>
<dbReference type="SUPFAM" id="SSF51197">
    <property type="entry name" value="Clavaminate synthase-like"/>
    <property type="match status" value="1"/>
</dbReference>
<accession>A0A8H5YFL5</accession>
<reference evidence="3 4" key="1">
    <citation type="submission" date="2020-05" db="EMBL/GenBank/DDBJ databases">
        <title>Identification and distribution of gene clusters putatively required for synthesis of sphingolipid metabolism inhibitors in phylogenetically diverse species of the filamentous fungus Fusarium.</title>
        <authorList>
            <person name="Kim H.-S."/>
            <person name="Busman M."/>
            <person name="Brown D.W."/>
            <person name="Divon H."/>
            <person name="Uhlig S."/>
            <person name="Proctor R.H."/>
        </authorList>
    </citation>
    <scope>NUCLEOTIDE SEQUENCE [LARGE SCALE GENOMIC DNA]</scope>
    <source>
        <strain evidence="3 4">NRRL 66235</strain>
    </source>
</reference>
<feature type="domain" description="JmjC" evidence="2">
    <location>
        <begin position="36"/>
        <end position="792"/>
    </location>
</feature>